<dbReference type="FunFam" id="3.20.20.300:FF:000005">
    <property type="entry name" value="Periplasmic beta-glucosidase"/>
    <property type="match status" value="1"/>
</dbReference>
<evidence type="ECO:0000256" key="3">
    <source>
        <dbReference type="ARBA" id="ARBA00012744"/>
    </source>
</evidence>
<dbReference type="InterPro" id="IPR026891">
    <property type="entry name" value="Fn3-like"/>
</dbReference>
<keyword evidence="5 7" id="KW-0378">Hydrolase</keyword>
<dbReference type="InterPro" id="IPR001764">
    <property type="entry name" value="Glyco_hydro_3_N"/>
</dbReference>
<comment type="caution">
    <text evidence="10">The sequence shown here is derived from an EMBL/GenBank/DDBJ whole genome shotgun (WGS) entry which is preliminary data.</text>
</comment>
<evidence type="ECO:0000256" key="4">
    <source>
        <dbReference type="ARBA" id="ARBA00022729"/>
    </source>
</evidence>
<dbReference type="PROSITE" id="PS00775">
    <property type="entry name" value="GLYCOSYL_HYDROL_F3"/>
    <property type="match status" value="1"/>
</dbReference>
<dbReference type="GO" id="GO:0008422">
    <property type="term" value="F:beta-glucosidase activity"/>
    <property type="evidence" value="ECO:0007669"/>
    <property type="project" value="UniProtKB-EC"/>
</dbReference>
<dbReference type="Gene3D" id="3.40.50.1700">
    <property type="entry name" value="Glycoside hydrolase family 3 C-terminal domain"/>
    <property type="match status" value="1"/>
</dbReference>
<evidence type="ECO:0000256" key="2">
    <source>
        <dbReference type="ARBA" id="ARBA00005336"/>
    </source>
</evidence>
<dbReference type="InterPro" id="IPR017853">
    <property type="entry name" value="GH"/>
</dbReference>
<evidence type="ECO:0000256" key="6">
    <source>
        <dbReference type="ARBA" id="ARBA00023295"/>
    </source>
</evidence>
<evidence type="ECO:0000313" key="11">
    <source>
        <dbReference type="Proteomes" id="UP001139366"/>
    </source>
</evidence>
<dbReference type="InterPro" id="IPR051915">
    <property type="entry name" value="Cellulose_Degrad_GH3"/>
</dbReference>
<evidence type="ECO:0000259" key="9">
    <source>
        <dbReference type="SMART" id="SM01217"/>
    </source>
</evidence>
<sequence>MKRLLVLALFLIFSGLETSAQVSDAQIEKKIDVLLKKMALKEKIGQMNQLSADAMETNFKVIQQGMAGSVLSITNPEIANKAQKIAIEQTRLGIPLIFGRDVIHGFKTIFPIPLGQAASFDPDLVEKAARVAAIEASETGIRWTFAPMIDIARDPRWGRIAESCGEDPYLTSVLGVAMIKGFQGKDLSNPTSIAACAKHFAGYGAAEGGRDYNTTNITERQFRNTYLVPFENAVKKADLATIMTAFNANDGIPSSCNEFLLKQVLRKEWNFKGFVVSDWASITEMVDHGFCSDNKEAAQKAINAGVDMEMVSGTYVAYIESLLQEKKITIETINEEVRNILRVKFKLGLFENPYVKGNLKEVFYKEEHLKLAEKIAERSIVLLKNKDAVLPLQQPKTIAVFGPLADAPHEQMGTWVFDGEKNHTMTPIKALQEQYGKDINIIYEPIVKYSRDKDSTDFAKARKIAKQADFVLLFLGEESILSGEAHSLSDLNLQGVQSELLETLVKSKTPIVTIILAGRPLTIQKDVEQSNAVLYAWHPGTMGGSAIANILFGKANPSGKLPVTFPKNVGQIPMYYNHLNTGRPANGSELSLNNIPIEASQTSLGNKSYYLDSGNDPLFPFGFGLSYTTFEYGKIKLSKTVLKKDEVLEISFTLKNTGKYGGSEIVQLYVRDLAASIALPVKELKNFQKIDLKPKEEKQVKFILPIADLAFYGIDMKKKVESGKFDLWIGTNSAEGEKVLFEVQ</sequence>
<feature type="signal peptide" evidence="8">
    <location>
        <begin position="1"/>
        <end position="20"/>
    </location>
</feature>
<dbReference type="RefSeq" id="WP_223704939.1">
    <property type="nucleotide sequence ID" value="NZ_JAINUY010000001.1"/>
</dbReference>
<comment type="similarity">
    <text evidence="2 7">Belongs to the glycosyl hydrolase 3 family.</text>
</comment>
<dbReference type="EC" id="3.2.1.21" evidence="3"/>
<keyword evidence="4 8" id="KW-0732">Signal</keyword>
<evidence type="ECO:0000313" key="10">
    <source>
        <dbReference type="EMBL" id="MBZ4034223.1"/>
    </source>
</evidence>
<dbReference type="InterPro" id="IPR036962">
    <property type="entry name" value="Glyco_hydro_3_N_sf"/>
</dbReference>
<protein>
    <recommendedName>
        <fullName evidence="3">beta-glucosidase</fullName>
        <ecNumber evidence="3">3.2.1.21</ecNumber>
    </recommendedName>
</protein>
<dbReference type="FunFam" id="2.60.40.10:FF:000495">
    <property type="entry name" value="Periplasmic beta-glucosidase"/>
    <property type="match status" value="1"/>
</dbReference>
<dbReference type="PRINTS" id="PR00133">
    <property type="entry name" value="GLHYDRLASE3"/>
</dbReference>
<dbReference type="EMBL" id="JAINUY010000001">
    <property type="protein sequence ID" value="MBZ4034223.1"/>
    <property type="molecule type" value="Genomic_DNA"/>
</dbReference>
<dbReference type="GO" id="GO:0009251">
    <property type="term" value="P:glucan catabolic process"/>
    <property type="evidence" value="ECO:0007669"/>
    <property type="project" value="TreeGrafter"/>
</dbReference>
<proteinExistence type="inferred from homology"/>
<evidence type="ECO:0000256" key="8">
    <source>
        <dbReference type="SAM" id="SignalP"/>
    </source>
</evidence>
<dbReference type="InterPro" id="IPR036881">
    <property type="entry name" value="Glyco_hydro_3_C_sf"/>
</dbReference>
<dbReference type="Pfam" id="PF14310">
    <property type="entry name" value="Fn3-like"/>
    <property type="match status" value="1"/>
</dbReference>
<reference evidence="10 11" key="1">
    <citation type="journal article" date="2023" name="Antonie Van Leeuwenhoek">
        <title>Flavobacterium potami sp. nov., a multi-metal resistance genes harbouring bacterium isolated from shallow river silt.</title>
        <authorList>
            <person name="Li S."/>
            <person name="Mao S."/>
            <person name="Mu W."/>
            <person name="Guo B."/>
            <person name="Li C."/>
            <person name="Zhu Q."/>
            <person name="Hou X."/>
            <person name="Zhao Y."/>
            <person name="Wei S."/>
            <person name="Liu H."/>
            <person name="Liu A."/>
        </authorList>
    </citation>
    <scope>NUCLEOTIDE SEQUENCE [LARGE SCALE GENOMIC DNA]</scope>
    <source>
        <strain evidence="10 11">17A</strain>
    </source>
</reference>
<dbReference type="InterPro" id="IPR019800">
    <property type="entry name" value="Glyco_hydro_3_AS"/>
</dbReference>
<dbReference type="SUPFAM" id="SSF52279">
    <property type="entry name" value="Beta-D-glucan exohydrolase, C-terminal domain"/>
    <property type="match status" value="1"/>
</dbReference>
<comment type="catalytic activity">
    <reaction evidence="1">
        <text>Hydrolysis of terminal, non-reducing beta-D-glucosyl residues with release of beta-D-glucose.</text>
        <dbReference type="EC" id="3.2.1.21"/>
    </reaction>
</comment>
<dbReference type="Gene3D" id="3.20.20.300">
    <property type="entry name" value="Glycoside hydrolase, family 3, N-terminal domain"/>
    <property type="match status" value="1"/>
</dbReference>
<dbReference type="Pfam" id="PF00933">
    <property type="entry name" value="Glyco_hydro_3"/>
    <property type="match status" value="1"/>
</dbReference>
<evidence type="ECO:0000256" key="7">
    <source>
        <dbReference type="RuleBase" id="RU361161"/>
    </source>
</evidence>
<dbReference type="SUPFAM" id="SSF51445">
    <property type="entry name" value="(Trans)glycosidases"/>
    <property type="match status" value="1"/>
</dbReference>
<dbReference type="InterPro" id="IPR002772">
    <property type="entry name" value="Glyco_hydro_3_C"/>
</dbReference>
<dbReference type="Gene3D" id="2.60.40.10">
    <property type="entry name" value="Immunoglobulins"/>
    <property type="match status" value="1"/>
</dbReference>
<dbReference type="PANTHER" id="PTHR30620">
    <property type="entry name" value="PERIPLASMIC BETA-GLUCOSIDASE-RELATED"/>
    <property type="match status" value="1"/>
</dbReference>
<feature type="domain" description="Fibronectin type III-like" evidence="9">
    <location>
        <begin position="664"/>
        <end position="733"/>
    </location>
</feature>
<evidence type="ECO:0000256" key="1">
    <source>
        <dbReference type="ARBA" id="ARBA00000448"/>
    </source>
</evidence>
<dbReference type="SMART" id="SM01217">
    <property type="entry name" value="Fn3_like"/>
    <property type="match status" value="1"/>
</dbReference>
<keyword evidence="6 7" id="KW-0326">Glycosidase</keyword>
<evidence type="ECO:0000256" key="5">
    <source>
        <dbReference type="ARBA" id="ARBA00022801"/>
    </source>
</evidence>
<dbReference type="InterPro" id="IPR013783">
    <property type="entry name" value="Ig-like_fold"/>
</dbReference>
<dbReference type="Proteomes" id="UP001139366">
    <property type="component" value="Unassembled WGS sequence"/>
</dbReference>
<name>A0A9X1KNR3_9FLAO</name>
<dbReference type="NCBIfam" id="NF011678">
    <property type="entry name" value="PRK15098.1"/>
    <property type="match status" value="1"/>
</dbReference>
<dbReference type="Pfam" id="PF01915">
    <property type="entry name" value="Glyco_hydro_3_C"/>
    <property type="match status" value="1"/>
</dbReference>
<keyword evidence="11" id="KW-1185">Reference proteome</keyword>
<dbReference type="AlphaFoldDB" id="A0A9X1KNR3"/>
<dbReference type="PANTHER" id="PTHR30620:SF16">
    <property type="entry name" value="LYSOSOMAL BETA GLUCOSIDASE"/>
    <property type="match status" value="1"/>
</dbReference>
<accession>A0A9X1KNR3</accession>
<organism evidence="10 11">
    <name type="scientific">Flavobacterium potami</name>
    <dbReference type="NCBI Taxonomy" id="2872310"/>
    <lineage>
        <taxon>Bacteria</taxon>
        <taxon>Pseudomonadati</taxon>
        <taxon>Bacteroidota</taxon>
        <taxon>Flavobacteriia</taxon>
        <taxon>Flavobacteriales</taxon>
        <taxon>Flavobacteriaceae</taxon>
        <taxon>Flavobacterium</taxon>
    </lineage>
</organism>
<gene>
    <name evidence="10" type="primary">bglX</name>
    <name evidence="10" type="ORF">K6T82_05560</name>
</gene>
<feature type="chain" id="PRO_5040950713" description="beta-glucosidase" evidence="8">
    <location>
        <begin position="21"/>
        <end position="744"/>
    </location>
</feature>